<organism evidence="1">
    <name type="scientific">freshwater metagenome</name>
    <dbReference type="NCBI Taxonomy" id="449393"/>
    <lineage>
        <taxon>unclassified sequences</taxon>
        <taxon>metagenomes</taxon>
        <taxon>ecological metagenomes</taxon>
    </lineage>
</organism>
<dbReference type="GO" id="GO:0006355">
    <property type="term" value="P:regulation of DNA-templated transcription"/>
    <property type="evidence" value="ECO:0007669"/>
    <property type="project" value="InterPro"/>
</dbReference>
<reference evidence="1" key="1">
    <citation type="submission" date="2020-05" db="EMBL/GenBank/DDBJ databases">
        <authorList>
            <person name="Chiriac C."/>
            <person name="Salcher M."/>
            <person name="Ghai R."/>
            <person name="Kavagutti S V."/>
        </authorList>
    </citation>
    <scope>NUCLEOTIDE SEQUENCE</scope>
</reference>
<name>A0A6J6HHB1_9ZZZZ</name>
<dbReference type="EMBL" id="CAEZUQ010000108">
    <property type="protein sequence ID" value="CAB4612460.1"/>
    <property type="molecule type" value="Genomic_DNA"/>
</dbReference>
<dbReference type="AlphaFoldDB" id="A0A6J6HHB1"/>
<dbReference type="SUPFAM" id="SSF47598">
    <property type="entry name" value="Ribbon-helix-helix"/>
    <property type="match status" value="1"/>
</dbReference>
<accession>A0A6J6HHB1</accession>
<gene>
    <name evidence="1" type="ORF">UFOPK1842_00849</name>
</gene>
<proteinExistence type="predicted"/>
<evidence type="ECO:0000313" key="1">
    <source>
        <dbReference type="EMBL" id="CAB4612460.1"/>
    </source>
</evidence>
<dbReference type="InterPro" id="IPR010985">
    <property type="entry name" value="Ribbon_hlx_hlx"/>
</dbReference>
<protein>
    <submittedName>
        <fullName evidence="1">Unannotated protein</fullName>
    </submittedName>
</protein>
<sequence>MPVMAITPPRSVRIPDVLWKKAKAKAKAQHTTVTAVIVKALYDWINE</sequence>